<accession>A0A1B0EYJ0</accession>
<dbReference type="InterPro" id="IPR019826">
    <property type="entry name" value="Carboxylesterase_B_AS"/>
</dbReference>
<dbReference type="InterPro" id="IPR050309">
    <property type="entry name" value="Type-B_Carboxylest/Lipase"/>
</dbReference>
<keyword evidence="2" id="KW-0719">Serine esterase</keyword>
<evidence type="ECO:0000256" key="9">
    <source>
        <dbReference type="ARBA" id="ARBA00048484"/>
    </source>
</evidence>
<feature type="signal peptide" evidence="10">
    <location>
        <begin position="1"/>
        <end position="19"/>
    </location>
</feature>
<dbReference type="PRINTS" id="PR00878">
    <property type="entry name" value="CHOLNESTRASE"/>
</dbReference>
<keyword evidence="3 10" id="KW-0378">Hydrolase</keyword>
<keyword evidence="5" id="KW-0770">Synapse</keyword>
<name>A0A1B0EYJ0_PHLPP</name>
<keyword evidence="10" id="KW-0732">Signal</keyword>
<evidence type="ECO:0000259" key="11">
    <source>
        <dbReference type="Pfam" id="PF00135"/>
    </source>
</evidence>
<sequence>MRWQVSAVIFLVTASAVTSESDPKVCFSSGCVLGTTSLGYHRPYEAFLGIPYARPPIAGSRFRNPEPTEGWTGTKDCTKPANICPQLDTFTGTGDILGDEDCLYLNVYRPLLTNPQSQRLPVIAYIHGGGFLTGSAHPDFYGADYFMDNGTVILVTIQYRLGALGYLCSGDSASMGNFGLKDQVIAFKWIQDNIMKFGGNPRLVTVMGESSGAVSAQVLMTNPQTRYFFRRAILLSGSMVSDSSIDQSPIKQFRNYAATIGLPNSATRSTQDLTEDMRKVDVKKVLNGSSEIFTKEQYSVPYKFCIEGRWPGALLQEDPREVWKKGTYRHRSWMMGVVANEGTIGIELINNETLLKGFNENLDENLANVLEVDVKRIPAVREFYLGNSEQVDETNKIGFLKMLNDKLFYYPFYESVRQYIPYGSNKGTPVYLTKFNYQGSQSYTRKIFGLPKDHEFGVGHADDLNFLFTAPALFPERFPKDSLDAKMVKKYVETFVEFAITGKPLNGAGVRKCNRVNFDPFCDYQEFRRKTLEVKLPTDIIEQLEDVEVVVTNSFDTEMITFWKSLLAK</sequence>
<evidence type="ECO:0000256" key="4">
    <source>
        <dbReference type="ARBA" id="ARBA00022867"/>
    </source>
</evidence>
<keyword evidence="13" id="KW-1185">Reference proteome</keyword>
<protein>
    <recommendedName>
        <fullName evidence="10">Carboxylic ester hydrolase</fullName>
        <ecNumber evidence="10">3.1.1.-</ecNumber>
    </recommendedName>
</protein>
<dbReference type="VEuPathDB" id="VectorBase:PPAPM1_007405"/>
<comment type="catalytic activity">
    <reaction evidence="9">
        <text>acetylcholine + H2O = choline + acetate + H(+)</text>
        <dbReference type="Rhea" id="RHEA:17561"/>
        <dbReference type="ChEBI" id="CHEBI:15354"/>
        <dbReference type="ChEBI" id="CHEBI:15355"/>
        <dbReference type="ChEBI" id="CHEBI:15377"/>
        <dbReference type="ChEBI" id="CHEBI:15378"/>
        <dbReference type="ChEBI" id="CHEBI:30089"/>
        <dbReference type="EC" id="3.1.1.7"/>
    </reaction>
</comment>
<organism evidence="12 13">
    <name type="scientific">Phlebotomus papatasi</name>
    <name type="common">Sandfly</name>
    <dbReference type="NCBI Taxonomy" id="29031"/>
    <lineage>
        <taxon>Eukaryota</taxon>
        <taxon>Metazoa</taxon>
        <taxon>Ecdysozoa</taxon>
        <taxon>Arthropoda</taxon>
        <taxon>Hexapoda</taxon>
        <taxon>Insecta</taxon>
        <taxon>Pterygota</taxon>
        <taxon>Neoptera</taxon>
        <taxon>Endopterygota</taxon>
        <taxon>Diptera</taxon>
        <taxon>Nematocera</taxon>
        <taxon>Psychodoidea</taxon>
        <taxon>Psychodidae</taxon>
        <taxon>Phlebotomus</taxon>
        <taxon>Phlebotomus</taxon>
    </lineage>
</organism>
<dbReference type="Pfam" id="PF00135">
    <property type="entry name" value="COesterase"/>
    <property type="match status" value="1"/>
</dbReference>
<dbReference type="InterPro" id="IPR002018">
    <property type="entry name" value="CarbesteraseB"/>
</dbReference>
<dbReference type="EMBL" id="AJVK01031270">
    <property type="status" value="NOT_ANNOTATED_CDS"/>
    <property type="molecule type" value="Genomic_DNA"/>
</dbReference>
<feature type="chain" id="PRO_5036529451" description="Carboxylic ester hydrolase" evidence="10">
    <location>
        <begin position="20"/>
        <end position="569"/>
    </location>
</feature>
<dbReference type="InterPro" id="IPR000997">
    <property type="entry name" value="Cholinesterase"/>
</dbReference>
<evidence type="ECO:0000256" key="10">
    <source>
        <dbReference type="RuleBase" id="RU361235"/>
    </source>
</evidence>
<keyword evidence="6" id="KW-1015">Disulfide bond</keyword>
<keyword evidence="4" id="KW-0531">Neurotransmitter degradation</keyword>
<dbReference type="AlphaFoldDB" id="A0A1B0EYJ0"/>
<evidence type="ECO:0000256" key="5">
    <source>
        <dbReference type="ARBA" id="ARBA00023018"/>
    </source>
</evidence>
<dbReference type="GO" id="GO:0003990">
    <property type="term" value="F:acetylcholinesterase activity"/>
    <property type="evidence" value="ECO:0007669"/>
    <property type="project" value="UniProtKB-EC"/>
</dbReference>
<evidence type="ECO:0000313" key="13">
    <source>
        <dbReference type="Proteomes" id="UP000092462"/>
    </source>
</evidence>
<evidence type="ECO:0000256" key="7">
    <source>
        <dbReference type="ARBA" id="ARBA00023180"/>
    </source>
</evidence>
<proteinExistence type="inferred from homology"/>
<evidence type="ECO:0000256" key="2">
    <source>
        <dbReference type="ARBA" id="ARBA00022487"/>
    </source>
</evidence>
<evidence type="ECO:0000256" key="1">
    <source>
        <dbReference type="ARBA" id="ARBA00005964"/>
    </source>
</evidence>
<dbReference type="EnsemblMetazoa" id="PPAI005680-RA">
    <property type="protein sequence ID" value="PPAI005680-PA"/>
    <property type="gene ID" value="PPAI005680"/>
</dbReference>
<evidence type="ECO:0000313" key="12">
    <source>
        <dbReference type="EnsemblMetazoa" id="PPAI005680-PA"/>
    </source>
</evidence>
<dbReference type="ESTHER" id="phlpp-a0a1b0eyj0">
    <property type="family name" value="Juvenile_hormone_esterase"/>
</dbReference>
<dbReference type="InterPro" id="IPR029058">
    <property type="entry name" value="AB_hydrolase_fold"/>
</dbReference>
<comment type="subcellular location">
    <subcellularLocation>
        <location evidence="8">Synapse</location>
    </subcellularLocation>
</comment>
<dbReference type="PANTHER" id="PTHR11559">
    <property type="entry name" value="CARBOXYLESTERASE"/>
    <property type="match status" value="1"/>
</dbReference>
<dbReference type="Gene3D" id="3.40.50.1820">
    <property type="entry name" value="alpha/beta hydrolase"/>
    <property type="match status" value="1"/>
</dbReference>
<evidence type="ECO:0000256" key="8">
    <source>
        <dbReference type="ARBA" id="ARBA00034103"/>
    </source>
</evidence>
<evidence type="ECO:0000256" key="3">
    <source>
        <dbReference type="ARBA" id="ARBA00022801"/>
    </source>
</evidence>
<dbReference type="PROSITE" id="PS00122">
    <property type="entry name" value="CARBOXYLESTERASE_B_1"/>
    <property type="match status" value="1"/>
</dbReference>
<dbReference type="Proteomes" id="UP000092462">
    <property type="component" value="Unassembled WGS sequence"/>
</dbReference>
<dbReference type="GO" id="GO:0045202">
    <property type="term" value="C:synapse"/>
    <property type="evidence" value="ECO:0007669"/>
    <property type="project" value="UniProtKB-SubCell"/>
</dbReference>
<reference evidence="12" key="1">
    <citation type="submission" date="2022-08" db="UniProtKB">
        <authorList>
            <consortium name="EnsemblMetazoa"/>
        </authorList>
    </citation>
    <scope>IDENTIFICATION</scope>
    <source>
        <strain evidence="12">Israel</strain>
    </source>
</reference>
<dbReference type="InterPro" id="IPR019819">
    <property type="entry name" value="Carboxylesterase_B_CS"/>
</dbReference>
<evidence type="ECO:0000256" key="6">
    <source>
        <dbReference type="ARBA" id="ARBA00023157"/>
    </source>
</evidence>
<dbReference type="SUPFAM" id="SSF53474">
    <property type="entry name" value="alpha/beta-Hydrolases"/>
    <property type="match status" value="1"/>
</dbReference>
<keyword evidence="7" id="KW-0325">Glycoprotein</keyword>
<dbReference type="PROSITE" id="PS00941">
    <property type="entry name" value="CARBOXYLESTERASE_B_2"/>
    <property type="match status" value="1"/>
</dbReference>
<dbReference type="VEuPathDB" id="VectorBase:PPAI005680"/>
<feature type="domain" description="Carboxylesterase type B" evidence="11">
    <location>
        <begin position="22"/>
        <end position="538"/>
    </location>
</feature>
<dbReference type="EC" id="3.1.1.-" evidence="10"/>
<comment type="similarity">
    <text evidence="1 10">Belongs to the type-B carboxylesterase/lipase family.</text>
</comment>